<dbReference type="GO" id="GO:0051082">
    <property type="term" value="F:unfolded protein binding"/>
    <property type="evidence" value="ECO:0007669"/>
    <property type="project" value="TreeGrafter"/>
</dbReference>
<dbReference type="STRING" id="1664694.A0A0N1H8B8"/>
<dbReference type="GeneID" id="28739012"/>
<dbReference type="VEuPathDB" id="FungiDB:AB675_6812"/>
<dbReference type="InterPro" id="IPR013857">
    <property type="entry name" value="NADH-UbQ_OxRdtase-assoc_prot30"/>
</dbReference>
<evidence type="ECO:0000313" key="4">
    <source>
        <dbReference type="Proteomes" id="UP000038010"/>
    </source>
</evidence>
<gene>
    <name evidence="3" type="ORF">AB675_6812</name>
</gene>
<dbReference type="EMBL" id="LFJN01000005">
    <property type="protein sequence ID" value="KPI43150.1"/>
    <property type="molecule type" value="Genomic_DNA"/>
</dbReference>
<dbReference type="RefSeq" id="XP_018003113.1">
    <property type="nucleotide sequence ID" value="XM_018147132.1"/>
</dbReference>
<proteinExistence type="predicted"/>
<dbReference type="GO" id="GO:0006120">
    <property type="term" value="P:mitochondrial electron transport, NADH to ubiquinone"/>
    <property type="evidence" value="ECO:0007669"/>
    <property type="project" value="TreeGrafter"/>
</dbReference>
<dbReference type="Pfam" id="PF08547">
    <property type="entry name" value="CIA30"/>
    <property type="match status" value="2"/>
</dbReference>
<dbReference type="GO" id="GO:0010257">
    <property type="term" value="P:NADH dehydrogenase complex assembly"/>
    <property type="evidence" value="ECO:0007669"/>
    <property type="project" value="TreeGrafter"/>
</dbReference>
<keyword evidence="4" id="KW-1185">Reference proteome</keyword>
<accession>A0A0N1H8B8</accession>
<evidence type="ECO:0000313" key="3">
    <source>
        <dbReference type="EMBL" id="KPI43150.1"/>
    </source>
</evidence>
<dbReference type="PANTHER" id="PTHR13194">
    <property type="entry name" value="COMPLEX I INTERMEDIATE-ASSOCIATED PROTEIN 30"/>
    <property type="match status" value="1"/>
</dbReference>
<dbReference type="InterPro" id="IPR039131">
    <property type="entry name" value="NDUFAF1"/>
</dbReference>
<organism evidence="3 4">
    <name type="scientific">Cyphellophora attinorum</name>
    <dbReference type="NCBI Taxonomy" id="1664694"/>
    <lineage>
        <taxon>Eukaryota</taxon>
        <taxon>Fungi</taxon>
        <taxon>Dikarya</taxon>
        <taxon>Ascomycota</taxon>
        <taxon>Pezizomycotina</taxon>
        <taxon>Eurotiomycetes</taxon>
        <taxon>Chaetothyriomycetidae</taxon>
        <taxon>Chaetothyriales</taxon>
        <taxon>Cyphellophoraceae</taxon>
        <taxon>Cyphellophora</taxon>
    </lineage>
</organism>
<feature type="domain" description="NADH:ubiquinone oxidoreductase intermediate-associated protein 30" evidence="2">
    <location>
        <begin position="155"/>
        <end position="207"/>
    </location>
</feature>
<dbReference type="PANTHER" id="PTHR13194:SF18">
    <property type="entry name" value="COMPLEX I INTERMEDIATE-ASSOCIATED PROTEIN 30, MITOCHONDRIAL"/>
    <property type="match status" value="1"/>
</dbReference>
<feature type="domain" description="NADH:ubiquinone oxidoreductase intermediate-associated protein 30" evidence="2">
    <location>
        <begin position="46"/>
        <end position="116"/>
    </location>
</feature>
<feature type="region of interest" description="Disordered" evidence="1">
    <location>
        <begin position="263"/>
        <end position="289"/>
    </location>
</feature>
<reference evidence="3 4" key="1">
    <citation type="submission" date="2015-06" db="EMBL/GenBank/DDBJ databases">
        <title>Draft genome of the ant-associated black yeast Phialophora attae CBS 131958.</title>
        <authorList>
            <person name="Moreno L.F."/>
            <person name="Stielow B.J."/>
            <person name="de Hoog S."/>
            <person name="Vicente V.A."/>
            <person name="Weiss V.A."/>
            <person name="de Vries M."/>
            <person name="Cruz L.M."/>
            <person name="Souza E.M."/>
        </authorList>
    </citation>
    <scope>NUCLEOTIDE SEQUENCE [LARGE SCALE GENOMIC DNA]</scope>
    <source>
        <strain evidence="3 4">CBS 131958</strain>
    </source>
</reference>
<dbReference type="OrthoDB" id="42561at2759"/>
<protein>
    <submittedName>
        <fullName evidence="3">Complex I intermediate-associated protein 30, mitochondrial</fullName>
    </submittedName>
</protein>
<dbReference type="GO" id="GO:0005739">
    <property type="term" value="C:mitochondrion"/>
    <property type="evidence" value="ECO:0007669"/>
    <property type="project" value="TreeGrafter"/>
</dbReference>
<sequence length="289" mass="32218">MFTPTLRRCAAPGFWKKTADRIAQQTQFAINLEGLSLPIKPLPILDFADPETSTWMKTMTDKQVGGISTANVKHVPADVSSNPNTPAHMLFEGNISTKLPADRPDVLKTGFAAWRNQDLGNTLFGELFWNVDSYIHPPTSTLHKRAPGSNGPGDPGRWETVLIKWHEFVRTNLGVITEPQSEMLRQKIKSVGIGMTDRSPGPYKLAIAGIWATNLNERGQVDGRTGWQHCDTGSARLHEVTEERLTQKLEERAKLPKERLTFRDRIPPAFGNAGTRVSRAKRADDKDTE</sequence>
<comment type="caution">
    <text evidence="3">The sequence shown here is derived from an EMBL/GenBank/DDBJ whole genome shotgun (WGS) entry which is preliminary data.</text>
</comment>
<evidence type="ECO:0000259" key="2">
    <source>
        <dbReference type="Pfam" id="PF08547"/>
    </source>
</evidence>
<evidence type="ECO:0000256" key="1">
    <source>
        <dbReference type="SAM" id="MobiDB-lite"/>
    </source>
</evidence>
<name>A0A0N1H8B8_9EURO</name>
<dbReference type="Proteomes" id="UP000038010">
    <property type="component" value="Unassembled WGS sequence"/>
</dbReference>
<dbReference type="AlphaFoldDB" id="A0A0N1H8B8"/>